<keyword evidence="2" id="KW-1185">Reference proteome</keyword>
<dbReference type="Proteomes" id="UP000290289">
    <property type="component" value="Chromosome 1"/>
</dbReference>
<accession>A0A498KS78</accession>
<dbReference type="PANTHER" id="PTHR34123:SF1">
    <property type="entry name" value="OS04G0578200 PROTEIN"/>
    <property type="match status" value="1"/>
</dbReference>
<sequence>MRFTRALENCILMKRASSWGKLTSSRSWFENIKILESMASGLLMEATIFCFLQASFLSLQDPSLSSLGEAKFLAMGREYTENRLKSTLPLTFLFTVGFTLFQDPSGFVHQHLAPSVGNDTKRASLPNINTTSVSHQTLFITSTAEQKTEQLTPQPTKNLNIKTHCISYEFLRIATSFFRPPSTFEPLPGPALELGRDGSGMVDHAMVVKSIKEDFERSYFVTMSLRLDAYEEDYEFADPTTSFRGLQRFKRKCTNFGSLLVKSNMKLMKGQGAEGPHRGARPIQHRELESVELRAGVVVRPDADLRRQQPHWKLEEWLMGCRPHTTSNTLLGWTRINTSALKDFIPYNGVLNLEGVHRPLLACR</sequence>
<name>A0A498KS78_MALDO</name>
<comment type="caution">
    <text evidence="1">The sequence shown here is derived from an EMBL/GenBank/DDBJ whole genome shotgun (WGS) entry which is preliminary data.</text>
</comment>
<dbReference type="AlphaFoldDB" id="A0A498KS78"/>
<protein>
    <submittedName>
        <fullName evidence="1">Uncharacterized protein</fullName>
    </submittedName>
</protein>
<dbReference type="STRING" id="3750.A0A498KS78"/>
<reference evidence="1 2" key="1">
    <citation type="submission" date="2018-10" db="EMBL/GenBank/DDBJ databases">
        <title>A high-quality apple genome assembly.</title>
        <authorList>
            <person name="Hu J."/>
        </authorList>
    </citation>
    <scope>NUCLEOTIDE SEQUENCE [LARGE SCALE GENOMIC DNA]</scope>
    <source>
        <strain evidence="2">cv. HFTH1</strain>
        <tissue evidence="1">Young leaf</tissue>
    </source>
</reference>
<evidence type="ECO:0000313" key="2">
    <source>
        <dbReference type="Proteomes" id="UP000290289"/>
    </source>
</evidence>
<proteinExistence type="predicted"/>
<evidence type="ECO:0000313" key="1">
    <source>
        <dbReference type="EMBL" id="RXI07893.1"/>
    </source>
</evidence>
<dbReference type="PANTHER" id="PTHR34123">
    <property type="entry name" value="OS04G0578200 PROTEIN"/>
    <property type="match status" value="1"/>
</dbReference>
<gene>
    <name evidence="1" type="ORF">DVH24_014459</name>
</gene>
<organism evidence="1 2">
    <name type="scientific">Malus domestica</name>
    <name type="common">Apple</name>
    <name type="synonym">Pyrus malus</name>
    <dbReference type="NCBI Taxonomy" id="3750"/>
    <lineage>
        <taxon>Eukaryota</taxon>
        <taxon>Viridiplantae</taxon>
        <taxon>Streptophyta</taxon>
        <taxon>Embryophyta</taxon>
        <taxon>Tracheophyta</taxon>
        <taxon>Spermatophyta</taxon>
        <taxon>Magnoliopsida</taxon>
        <taxon>eudicotyledons</taxon>
        <taxon>Gunneridae</taxon>
        <taxon>Pentapetalae</taxon>
        <taxon>rosids</taxon>
        <taxon>fabids</taxon>
        <taxon>Rosales</taxon>
        <taxon>Rosaceae</taxon>
        <taxon>Amygdaloideae</taxon>
        <taxon>Maleae</taxon>
        <taxon>Malus</taxon>
    </lineage>
</organism>
<dbReference type="EMBL" id="RDQH01000327">
    <property type="protein sequence ID" value="RXI07893.1"/>
    <property type="molecule type" value="Genomic_DNA"/>
</dbReference>